<dbReference type="PATRIC" id="fig|43658.5.peg.4173"/>
<accession>A0A0F4QG04</accession>
<dbReference type="RefSeq" id="WP_046006693.1">
    <property type="nucleotide sequence ID" value="NZ_JXYA01000053.1"/>
</dbReference>
<protein>
    <recommendedName>
        <fullName evidence="4">Secreted protein</fullName>
    </recommendedName>
</protein>
<sequence>MSNLQKTLKTGAAALVLTLANTQISVAGVDGGYFSGKKQDCEIWRDVAPYNWANTTRGNQSMIFYCNRGGYTVTTVELKIKRLSDNTVVFREKRKQNLTSGYGHGFYPDLSANINEEYKMELDYTFVKLKQGKPVWDNKKTKTCKRTFTPTNANSTRGEVFWSIKSAGTAYHNNGCQGVRFDIH</sequence>
<proteinExistence type="predicted"/>
<comment type="caution">
    <text evidence="2">The sequence shown here is derived from an EMBL/GenBank/DDBJ whole genome shotgun (WGS) entry which is preliminary data.</text>
</comment>
<feature type="signal peptide" evidence="1">
    <location>
        <begin position="1"/>
        <end position="27"/>
    </location>
</feature>
<name>A0A0F4QG04_9GAMM</name>
<organism evidence="2 3">
    <name type="scientific">Pseudoalteromonas rubra</name>
    <dbReference type="NCBI Taxonomy" id="43658"/>
    <lineage>
        <taxon>Bacteria</taxon>
        <taxon>Pseudomonadati</taxon>
        <taxon>Pseudomonadota</taxon>
        <taxon>Gammaproteobacteria</taxon>
        <taxon>Alteromonadales</taxon>
        <taxon>Pseudoalteromonadaceae</taxon>
        <taxon>Pseudoalteromonas</taxon>
    </lineage>
</organism>
<keyword evidence="3" id="KW-1185">Reference proteome</keyword>
<dbReference type="EMBL" id="JXYA01000053">
    <property type="protein sequence ID" value="KJZ06254.1"/>
    <property type="molecule type" value="Genomic_DNA"/>
</dbReference>
<dbReference type="Proteomes" id="UP000033452">
    <property type="component" value="Unassembled WGS sequence"/>
</dbReference>
<evidence type="ECO:0000313" key="2">
    <source>
        <dbReference type="EMBL" id="KJZ06254.1"/>
    </source>
</evidence>
<dbReference type="AlphaFoldDB" id="A0A0F4QG04"/>
<evidence type="ECO:0008006" key="4">
    <source>
        <dbReference type="Google" id="ProtNLM"/>
    </source>
</evidence>
<evidence type="ECO:0000256" key="1">
    <source>
        <dbReference type="SAM" id="SignalP"/>
    </source>
</evidence>
<keyword evidence="1" id="KW-0732">Signal</keyword>
<feature type="chain" id="PRO_5002475525" description="Secreted protein" evidence="1">
    <location>
        <begin position="28"/>
        <end position="184"/>
    </location>
</feature>
<gene>
    <name evidence="2" type="ORF">TW77_19740</name>
</gene>
<reference evidence="2 3" key="1">
    <citation type="journal article" date="2015" name="BMC Genomics">
        <title>Genome mining reveals unlocked bioactive potential of marine Gram-negative bacteria.</title>
        <authorList>
            <person name="Machado H."/>
            <person name="Sonnenschein E.C."/>
            <person name="Melchiorsen J."/>
            <person name="Gram L."/>
        </authorList>
    </citation>
    <scope>NUCLEOTIDE SEQUENCE [LARGE SCALE GENOMIC DNA]</scope>
    <source>
        <strain evidence="2 3">S2471</strain>
    </source>
</reference>
<dbReference type="OrthoDB" id="6286862at2"/>
<evidence type="ECO:0000313" key="3">
    <source>
        <dbReference type="Proteomes" id="UP000033452"/>
    </source>
</evidence>